<dbReference type="Gene3D" id="1.10.10.10">
    <property type="entry name" value="Winged helix-like DNA-binding domain superfamily/Winged helix DNA-binding domain"/>
    <property type="match status" value="1"/>
</dbReference>
<dbReference type="PROSITE" id="PS51078">
    <property type="entry name" value="ICLR_ED"/>
    <property type="match status" value="1"/>
</dbReference>
<evidence type="ECO:0000256" key="2">
    <source>
        <dbReference type="ARBA" id="ARBA00023125"/>
    </source>
</evidence>
<gene>
    <name evidence="6" type="ORF">JKG68_16345</name>
</gene>
<dbReference type="RefSeq" id="WP_202061490.1">
    <property type="nucleotide sequence ID" value="NZ_JAEQMY010000023.1"/>
</dbReference>
<dbReference type="EMBL" id="JAEQMY010000023">
    <property type="protein sequence ID" value="MBL0405537.1"/>
    <property type="molecule type" value="Genomic_DNA"/>
</dbReference>
<reference evidence="6" key="1">
    <citation type="submission" date="2021-01" db="EMBL/GenBank/DDBJ databases">
        <title>Microvirga sp.</title>
        <authorList>
            <person name="Kim M.K."/>
        </authorList>
    </citation>
    <scope>NUCLEOTIDE SEQUENCE</scope>
    <source>
        <strain evidence="6">5420S-16</strain>
    </source>
</reference>
<dbReference type="SUPFAM" id="SSF46785">
    <property type="entry name" value="Winged helix' DNA-binding domain"/>
    <property type="match status" value="1"/>
</dbReference>
<keyword evidence="1" id="KW-0805">Transcription regulation</keyword>
<dbReference type="Pfam" id="PF01614">
    <property type="entry name" value="IclR_C"/>
    <property type="match status" value="1"/>
</dbReference>
<accession>A0A936ZE87</accession>
<comment type="caution">
    <text evidence="6">The sequence shown here is derived from an EMBL/GenBank/DDBJ whole genome shotgun (WGS) entry which is preliminary data.</text>
</comment>
<sequence>MSEIAQDTENRHTIPAIDRMMEVLEALEHGNSTGLTIRDLTDLLNLPRTAVYRILNTLQRHDMVHRDKVGAYSLGRRLLTLASHVASRASDFDIAAFSQPFLDRLSADLGEGVKLSVIDEEGIVVVAASQGRREYALTVKPGQRMPTHASAASKLLLSYVEPQDLDQWLADPLPTYTGRTITNPKRFRAELARIKRLGWAQDKGESAPSIHAFAAPVFFKTGRLAAAVSVPFLAGADSSRMEEIRMAAIDTGRAISDAMPT</sequence>
<dbReference type="Pfam" id="PF09339">
    <property type="entry name" value="HTH_IclR"/>
    <property type="match status" value="1"/>
</dbReference>
<proteinExistence type="predicted"/>
<dbReference type="InterPro" id="IPR029016">
    <property type="entry name" value="GAF-like_dom_sf"/>
</dbReference>
<dbReference type="InterPro" id="IPR014757">
    <property type="entry name" value="Tscrpt_reg_IclR_C"/>
</dbReference>
<keyword evidence="2" id="KW-0238">DNA-binding</keyword>
<dbReference type="PANTHER" id="PTHR30136">
    <property type="entry name" value="HELIX-TURN-HELIX TRANSCRIPTIONAL REGULATOR, ICLR FAMILY"/>
    <property type="match status" value="1"/>
</dbReference>
<evidence type="ECO:0000313" key="7">
    <source>
        <dbReference type="Proteomes" id="UP000605848"/>
    </source>
</evidence>
<keyword evidence="7" id="KW-1185">Reference proteome</keyword>
<dbReference type="GO" id="GO:0045892">
    <property type="term" value="P:negative regulation of DNA-templated transcription"/>
    <property type="evidence" value="ECO:0007669"/>
    <property type="project" value="TreeGrafter"/>
</dbReference>
<feature type="domain" description="HTH iclR-type" evidence="4">
    <location>
        <begin position="14"/>
        <end position="76"/>
    </location>
</feature>
<dbReference type="SUPFAM" id="SSF55781">
    <property type="entry name" value="GAF domain-like"/>
    <property type="match status" value="1"/>
</dbReference>
<evidence type="ECO:0000256" key="3">
    <source>
        <dbReference type="ARBA" id="ARBA00023163"/>
    </source>
</evidence>
<evidence type="ECO:0000256" key="1">
    <source>
        <dbReference type="ARBA" id="ARBA00023015"/>
    </source>
</evidence>
<protein>
    <submittedName>
        <fullName evidence="6">IclR family transcriptional regulator</fullName>
    </submittedName>
</protein>
<dbReference type="Gene3D" id="3.30.450.40">
    <property type="match status" value="1"/>
</dbReference>
<dbReference type="InterPro" id="IPR036388">
    <property type="entry name" value="WH-like_DNA-bd_sf"/>
</dbReference>
<evidence type="ECO:0000259" key="5">
    <source>
        <dbReference type="PROSITE" id="PS51078"/>
    </source>
</evidence>
<dbReference type="InterPro" id="IPR036390">
    <property type="entry name" value="WH_DNA-bd_sf"/>
</dbReference>
<evidence type="ECO:0000259" key="4">
    <source>
        <dbReference type="PROSITE" id="PS51077"/>
    </source>
</evidence>
<feature type="domain" description="IclR-ED" evidence="5">
    <location>
        <begin position="77"/>
        <end position="261"/>
    </location>
</feature>
<keyword evidence="3" id="KW-0804">Transcription</keyword>
<dbReference type="GO" id="GO:0003700">
    <property type="term" value="F:DNA-binding transcription factor activity"/>
    <property type="evidence" value="ECO:0007669"/>
    <property type="project" value="TreeGrafter"/>
</dbReference>
<dbReference type="PANTHER" id="PTHR30136:SF24">
    <property type="entry name" value="HTH-TYPE TRANSCRIPTIONAL REPRESSOR ALLR"/>
    <property type="match status" value="1"/>
</dbReference>
<name>A0A936ZE87_9HYPH</name>
<dbReference type="GO" id="GO:0003677">
    <property type="term" value="F:DNA binding"/>
    <property type="evidence" value="ECO:0007669"/>
    <property type="project" value="UniProtKB-KW"/>
</dbReference>
<dbReference type="InterPro" id="IPR005471">
    <property type="entry name" value="Tscrpt_reg_IclR_N"/>
</dbReference>
<organism evidence="6 7">
    <name type="scientific">Microvirga aerilata</name>
    <dbReference type="NCBI Taxonomy" id="670292"/>
    <lineage>
        <taxon>Bacteria</taxon>
        <taxon>Pseudomonadati</taxon>
        <taxon>Pseudomonadota</taxon>
        <taxon>Alphaproteobacteria</taxon>
        <taxon>Hyphomicrobiales</taxon>
        <taxon>Methylobacteriaceae</taxon>
        <taxon>Microvirga</taxon>
    </lineage>
</organism>
<evidence type="ECO:0000313" key="6">
    <source>
        <dbReference type="EMBL" id="MBL0405537.1"/>
    </source>
</evidence>
<dbReference type="AlphaFoldDB" id="A0A936ZE87"/>
<dbReference type="Proteomes" id="UP000605848">
    <property type="component" value="Unassembled WGS sequence"/>
</dbReference>
<dbReference type="InterPro" id="IPR050707">
    <property type="entry name" value="HTH_MetabolicPath_Reg"/>
</dbReference>
<dbReference type="SMART" id="SM00346">
    <property type="entry name" value="HTH_ICLR"/>
    <property type="match status" value="1"/>
</dbReference>
<dbReference type="PROSITE" id="PS51077">
    <property type="entry name" value="HTH_ICLR"/>
    <property type="match status" value="1"/>
</dbReference>